<dbReference type="Gene3D" id="2.115.10.20">
    <property type="entry name" value="Glycosyl hydrolase domain, family 43"/>
    <property type="match status" value="1"/>
</dbReference>
<dbReference type="OrthoDB" id="23375at2157"/>
<proteinExistence type="predicted"/>
<dbReference type="EMBL" id="BMNM01000001">
    <property type="protein sequence ID" value="GGI67957.1"/>
    <property type="molecule type" value="Genomic_DNA"/>
</dbReference>
<keyword evidence="4" id="KW-1185">Reference proteome</keyword>
<reference evidence="4" key="3">
    <citation type="submission" date="2022-09" db="EMBL/GenBank/DDBJ databases">
        <title>Complete genome sequence of Vulcanisaeta souniana.</title>
        <authorList>
            <person name="Kato S."/>
            <person name="Itoh T."/>
            <person name="Ohkuma M."/>
        </authorList>
    </citation>
    <scope>NUCLEOTIDE SEQUENCE [LARGE SCALE GENOMIC DNA]</scope>
    <source>
        <strain evidence="4">JCM 11219</strain>
    </source>
</reference>
<reference evidence="2" key="1">
    <citation type="journal article" date="2014" name="Int. J. Syst. Evol. Microbiol.">
        <title>Complete genome sequence of Corynebacterium casei LMG S-19264T (=DSM 44701T), isolated from a smear-ripened cheese.</title>
        <authorList>
            <consortium name="US DOE Joint Genome Institute (JGI-PGF)"/>
            <person name="Walter F."/>
            <person name="Albersmeier A."/>
            <person name="Kalinowski J."/>
            <person name="Ruckert C."/>
        </authorList>
    </citation>
    <scope>NUCLEOTIDE SEQUENCE</scope>
    <source>
        <strain evidence="2">JCM 11219</strain>
    </source>
</reference>
<dbReference type="Proteomes" id="UP000657075">
    <property type="component" value="Unassembled WGS sequence"/>
</dbReference>
<dbReference type="SUPFAM" id="SSF75005">
    <property type="entry name" value="Arabinanase/levansucrase/invertase"/>
    <property type="match status" value="1"/>
</dbReference>
<accession>A0A830DZK7</accession>
<gene>
    <name evidence="2" type="ORF">GCM10007112_01260</name>
    <name evidence="1" type="ORF">Vsou_11810</name>
</gene>
<evidence type="ECO:0000313" key="1">
    <source>
        <dbReference type="EMBL" id="BDR92088.1"/>
    </source>
</evidence>
<dbReference type="AlphaFoldDB" id="A0A830DZK7"/>
<evidence type="ECO:0000313" key="2">
    <source>
        <dbReference type="EMBL" id="GGI67957.1"/>
    </source>
</evidence>
<dbReference type="GeneID" id="76206727"/>
<dbReference type="RefSeq" id="WP_188602265.1">
    <property type="nucleotide sequence ID" value="NZ_AP026830.1"/>
</dbReference>
<name>A0A830DZK7_9CREN</name>
<protein>
    <submittedName>
        <fullName evidence="2">Uncharacterized protein</fullName>
    </submittedName>
</protein>
<evidence type="ECO:0000313" key="4">
    <source>
        <dbReference type="Proteomes" id="UP001060771"/>
    </source>
</evidence>
<dbReference type="EMBL" id="AP026830">
    <property type="protein sequence ID" value="BDR92088.1"/>
    <property type="molecule type" value="Genomic_DNA"/>
</dbReference>
<dbReference type="InterPro" id="IPR023296">
    <property type="entry name" value="Glyco_hydro_beta-prop_sf"/>
</dbReference>
<reference evidence="1" key="4">
    <citation type="journal article" date="2023" name="Microbiol. Resour. Announc.">
        <title>Complete Genome Sequence of Vulcanisaeta souniana Strain IC-059, a Hyperthermophilic Archaeon Isolated from Hot Spring Water in Japan.</title>
        <authorList>
            <person name="Kato S."/>
            <person name="Itoh T."/>
            <person name="Wu L."/>
            <person name="Ma J."/>
            <person name="Ohkuma M."/>
        </authorList>
    </citation>
    <scope>NUCLEOTIDE SEQUENCE</scope>
    <source>
        <strain evidence="1">JCM 11219</strain>
    </source>
</reference>
<organism evidence="2 3">
    <name type="scientific">Vulcanisaeta souniana JCM 11219</name>
    <dbReference type="NCBI Taxonomy" id="1293586"/>
    <lineage>
        <taxon>Archaea</taxon>
        <taxon>Thermoproteota</taxon>
        <taxon>Thermoprotei</taxon>
        <taxon>Thermoproteales</taxon>
        <taxon>Thermoproteaceae</taxon>
        <taxon>Vulcanisaeta</taxon>
    </lineage>
</organism>
<dbReference type="Proteomes" id="UP001060771">
    <property type="component" value="Chromosome"/>
</dbReference>
<reference evidence="2" key="2">
    <citation type="submission" date="2020-09" db="EMBL/GenBank/DDBJ databases">
        <authorList>
            <person name="Sun Q."/>
            <person name="Ohkuma M."/>
        </authorList>
    </citation>
    <scope>NUCLEOTIDE SEQUENCE</scope>
    <source>
        <strain evidence="2">JCM 11219</strain>
    </source>
</reference>
<evidence type="ECO:0000313" key="3">
    <source>
        <dbReference type="Proteomes" id="UP000657075"/>
    </source>
</evidence>
<sequence>MSVFPFGSVVEVKPVLVGVANYAVWGSVFRDFDGSIGLYASVCGGPRDCSIVFYRSLDGFSFKEVGTVIDDGLTAAPFRFGDSYYLVYVDRKRGNRVRLAVSRTPDSGFRDEAIIATPQVFGNATEVDLGCNVYMRGPMVDLVVSNILPYPRSLYLLRFSISGNFITVKSLVNGFGVPGPWHSLHNASVYRVGDSYYLLSASNDYSQKPYRGYIVAFVMDYPYNIGDSLRYVLIDATQLSKLFIGRETVLGADTPSLLMRNDDALLYLSVVDRGGGPWNLYVVKYKSERYAF</sequence>